<proteinExistence type="inferred from homology"/>
<comment type="similarity">
    <text evidence="5">Belongs to the complex I subunit 1 family.</text>
</comment>
<dbReference type="RefSeq" id="WP_055419399.1">
    <property type="nucleotide sequence ID" value="NZ_CP019724.1"/>
</dbReference>
<comment type="subcellular location">
    <subcellularLocation>
        <location evidence="5">Cell membrane</location>
        <topology evidence="5">Multi-pass membrane protein</topology>
    </subcellularLocation>
    <subcellularLocation>
        <location evidence="1">Membrane</location>
        <topology evidence="1">Multi-pass membrane protein</topology>
    </subcellularLocation>
</comment>
<feature type="transmembrane region" description="Helical" evidence="6">
    <location>
        <begin position="69"/>
        <end position="91"/>
    </location>
</feature>
<keyword evidence="5" id="KW-0520">NAD</keyword>
<dbReference type="OrthoDB" id="5185879at2"/>
<dbReference type="InterPro" id="IPR001694">
    <property type="entry name" value="NADH_UbQ_OxRdtase_su1/FPO"/>
</dbReference>
<dbReference type="Proteomes" id="UP000189443">
    <property type="component" value="Chromosome"/>
</dbReference>
<feature type="transmembrane region" description="Helical" evidence="6">
    <location>
        <begin position="253"/>
        <end position="272"/>
    </location>
</feature>
<dbReference type="GO" id="GO:0009060">
    <property type="term" value="P:aerobic respiration"/>
    <property type="evidence" value="ECO:0007669"/>
    <property type="project" value="TreeGrafter"/>
</dbReference>
<evidence type="ECO:0000256" key="3">
    <source>
        <dbReference type="ARBA" id="ARBA00022989"/>
    </source>
</evidence>
<sequence length="309" mass="32490">MLETGAWWTVLAAPALLLALAVLAVAGHAVLDARGAGRPITLSAAVRPLLDVPRALLAQPRRLPASDRLLWRAGVVTVPGAAVLSTLVIPFGNVAVADPSVGLVWFNAMEVLTWAGLWLAGWGPNAALSLVGGYRFLAQGLAYELPLMFALISTATGAQSLRVGDIAAAQHGLWYAVWMPVAFLVYLAGVLAFSFLGPFAYPAGRDIAGGVLSEASGADRLLLRAGRWLWLAAGAAMAVPLFLGGGAGPWLPAWAWSLVKTLLVLAALVVVLRRLPVLRADRYVELAWVVLVPLTIAQTLVPAVVVLNR</sequence>
<feature type="transmembrane region" description="Helical" evidence="6">
    <location>
        <begin position="228"/>
        <end position="247"/>
    </location>
</feature>
<keyword evidence="4 6" id="KW-0472">Membrane</keyword>
<keyword evidence="3 6" id="KW-1133">Transmembrane helix</keyword>
<evidence type="ECO:0000313" key="7">
    <source>
        <dbReference type="EMBL" id="AQS66698.1"/>
    </source>
</evidence>
<feature type="transmembrane region" description="Helical" evidence="6">
    <location>
        <begin position="111"/>
        <end position="134"/>
    </location>
</feature>
<dbReference type="EMBL" id="CP019724">
    <property type="protein sequence ID" value="AQS66698.1"/>
    <property type="molecule type" value="Genomic_DNA"/>
</dbReference>
<accession>A0A1S6J4K6</accession>
<keyword evidence="2 5" id="KW-0812">Transmembrane</keyword>
<dbReference type="PANTHER" id="PTHR11432:SF3">
    <property type="entry name" value="NADH-UBIQUINONE OXIDOREDUCTASE CHAIN 1"/>
    <property type="match status" value="1"/>
</dbReference>
<keyword evidence="8" id="KW-1185">Reference proteome</keyword>
<feature type="transmembrane region" description="Helical" evidence="6">
    <location>
        <begin position="284"/>
        <end position="307"/>
    </location>
</feature>
<gene>
    <name evidence="7" type="ORF">B1H29_06935</name>
</gene>
<reference evidence="7 8" key="1">
    <citation type="submission" date="2017-02" db="EMBL/GenBank/DDBJ databases">
        <title>Streptomyces pactum ACT12 Genome sequencing and assembly.</title>
        <authorList>
            <person name="Xue Q."/>
            <person name="Yan X."/>
            <person name="Jia L."/>
            <person name="Yan H."/>
        </authorList>
    </citation>
    <scope>NUCLEOTIDE SEQUENCE [LARGE SCALE GENOMIC DNA]</scope>
    <source>
        <strain evidence="7 8">ACT12</strain>
    </source>
</reference>
<evidence type="ECO:0000256" key="2">
    <source>
        <dbReference type="ARBA" id="ARBA00022692"/>
    </source>
</evidence>
<evidence type="ECO:0000256" key="4">
    <source>
        <dbReference type="ARBA" id="ARBA00023136"/>
    </source>
</evidence>
<dbReference type="Pfam" id="PF00146">
    <property type="entry name" value="NADHdh"/>
    <property type="match status" value="1"/>
</dbReference>
<feature type="transmembrane region" description="Helical" evidence="6">
    <location>
        <begin position="173"/>
        <end position="196"/>
    </location>
</feature>
<name>A0A1S6J4K6_9ACTN</name>
<evidence type="ECO:0000313" key="8">
    <source>
        <dbReference type="Proteomes" id="UP000189443"/>
    </source>
</evidence>
<dbReference type="AlphaFoldDB" id="A0A1S6J4K6"/>
<feature type="transmembrane region" description="Helical" evidence="6">
    <location>
        <begin position="6"/>
        <end position="31"/>
    </location>
</feature>
<dbReference type="PANTHER" id="PTHR11432">
    <property type="entry name" value="NADH DEHYDROGENASE SUBUNIT 1"/>
    <property type="match status" value="1"/>
</dbReference>
<feature type="transmembrane region" description="Helical" evidence="6">
    <location>
        <begin position="141"/>
        <end position="161"/>
    </location>
</feature>
<dbReference type="GO" id="GO:0003954">
    <property type="term" value="F:NADH dehydrogenase activity"/>
    <property type="evidence" value="ECO:0007669"/>
    <property type="project" value="TreeGrafter"/>
</dbReference>
<evidence type="ECO:0000256" key="1">
    <source>
        <dbReference type="ARBA" id="ARBA00004141"/>
    </source>
</evidence>
<dbReference type="KEGG" id="spac:B1H29_06935"/>
<dbReference type="GO" id="GO:0005886">
    <property type="term" value="C:plasma membrane"/>
    <property type="evidence" value="ECO:0007669"/>
    <property type="project" value="UniProtKB-SubCell"/>
</dbReference>
<evidence type="ECO:0000256" key="5">
    <source>
        <dbReference type="RuleBase" id="RU000471"/>
    </source>
</evidence>
<protein>
    <submittedName>
        <fullName evidence="7">NADH dehydrogenase</fullName>
    </submittedName>
</protein>
<evidence type="ECO:0000256" key="6">
    <source>
        <dbReference type="SAM" id="Phobius"/>
    </source>
</evidence>
<organism evidence="7 8">
    <name type="scientific">Streptomyces pactum</name>
    <dbReference type="NCBI Taxonomy" id="68249"/>
    <lineage>
        <taxon>Bacteria</taxon>
        <taxon>Bacillati</taxon>
        <taxon>Actinomycetota</taxon>
        <taxon>Actinomycetes</taxon>
        <taxon>Kitasatosporales</taxon>
        <taxon>Streptomycetaceae</taxon>
        <taxon>Streptomyces</taxon>
    </lineage>
</organism>